<name>A0ABR2GCW6_9ROSI</name>
<comment type="caution">
    <text evidence="1">The sequence shown here is derived from an EMBL/GenBank/DDBJ whole genome shotgun (WGS) entry which is preliminary data.</text>
</comment>
<organism evidence="1 2">
    <name type="scientific">Hibiscus sabdariffa</name>
    <name type="common">roselle</name>
    <dbReference type="NCBI Taxonomy" id="183260"/>
    <lineage>
        <taxon>Eukaryota</taxon>
        <taxon>Viridiplantae</taxon>
        <taxon>Streptophyta</taxon>
        <taxon>Embryophyta</taxon>
        <taxon>Tracheophyta</taxon>
        <taxon>Spermatophyta</taxon>
        <taxon>Magnoliopsida</taxon>
        <taxon>eudicotyledons</taxon>
        <taxon>Gunneridae</taxon>
        <taxon>Pentapetalae</taxon>
        <taxon>rosids</taxon>
        <taxon>malvids</taxon>
        <taxon>Malvales</taxon>
        <taxon>Malvaceae</taxon>
        <taxon>Malvoideae</taxon>
        <taxon>Hibiscus</taxon>
    </lineage>
</organism>
<gene>
    <name evidence="1" type="ORF">V6N12_050612</name>
</gene>
<evidence type="ECO:0000313" key="1">
    <source>
        <dbReference type="EMBL" id="KAK8600763.1"/>
    </source>
</evidence>
<reference evidence="1 2" key="1">
    <citation type="journal article" date="2024" name="G3 (Bethesda)">
        <title>Genome assembly of Hibiscus sabdariffa L. provides insights into metabolisms of medicinal natural products.</title>
        <authorList>
            <person name="Kim T."/>
        </authorList>
    </citation>
    <scope>NUCLEOTIDE SEQUENCE [LARGE SCALE GENOMIC DNA]</scope>
    <source>
        <strain evidence="1">TK-2024</strain>
        <tissue evidence="1">Old leaves</tissue>
    </source>
</reference>
<dbReference type="EMBL" id="JBBPBM010000001">
    <property type="protein sequence ID" value="KAK8600763.1"/>
    <property type="molecule type" value="Genomic_DNA"/>
</dbReference>
<dbReference type="Proteomes" id="UP001472677">
    <property type="component" value="Unassembled WGS sequence"/>
</dbReference>
<accession>A0ABR2GCW6</accession>
<evidence type="ECO:0000313" key="2">
    <source>
        <dbReference type="Proteomes" id="UP001472677"/>
    </source>
</evidence>
<protein>
    <submittedName>
        <fullName evidence="1">Uncharacterized protein</fullName>
    </submittedName>
</protein>
<proteinExistence type="predicted"/>
<sequence>MLDLAILTLSFYHSSRQSHLQEGLADFSHLLKEVVVIFALKFDRVNCVEVEMIFSWRLKIQEHREIREVPRFLISPDKDSSVVFSG</sequence>
<keyword evidence="2" id="KW-1185">Reference proteome</keyword>